<dbReference type="SUPFAM" id="SSF51338">
    <property type="entry name" value="Composite domain of metallo-dependent hydrolases"/>
    <property type="match status" value="1"/>
</dbReference>
<evidence type="ECO:0000313" key="4">
    <source>
        <dbReference type="EMBL" id="GAF68610.1"/>
    </source>
</evidence>
<accession>X0SXS8</accession>
<dbReference type="InterPro" id="IPR011612">
    <property type="entry name" value="Urease_alpha_N_dom"/>
</dbReference>
<name>X0SXS8_9ZZZZ</name>
<feature type="non-terminal residue" evidence="4">
    <location>
        <position position="60"/>
    </location>
</feature>
<dbReference type="GO" id="GO:0046872">
    <property type="term" value="F:metal ion binding"/>
    <property type="evidence" value="ECO:0007669"/>
    <property type="project" value="UniProtKB-KW"/>
</dbReference>
<reference evidence="4" key="1">
    <citation type="journal article" date="2014" name="Front. Microbiol.">
        <title>High frequency of phylogenetically diverse reductive dehalogenase-homologous genes in deep subseafloor sedimentary metagenomes.</title>
        <authorList>
            <person name="Kawai M."/>
            <person name="Futagami T."/>
            <person name="Toyoda A."/>
            <person name="Takaki Y."/>
            <person name="Nishi S."/>
            <person name="Hori S."/>
            <person name="Arai W."/>
            <person name="Tsubouchi T."/>
            <person name="Morono Y."/>
            <person name="Uchiyama I."/>
            <person name="Ito T."/>
            <person name="Fujiyama A."/>
            <person name="Inagaki F."/>
            <person name="Takami H."/>
        </authorList>
    </citation>
    <scope>NUCLEOTIDE SEQUENCE</scope>
    <source>
        <strain evidence="4">Expedition CK06-06</strain>
    </source>
</reference>
<proteinExistence type="predicted"/>
<feature type="domain" description="Urease alpha-subunit N-terminal" evidence="3">
    <location>
        <begin position="3"/>
        <end position="40"/>
    </location>
</feature>
<dbReference type="AlphaFoldDB" id="X0SXS8"/>
<dbReference type="GO" id="GO:0016810">
    <property type="term" value="F:hydrolase activity, acting on carbon-nitrogen (but not peptide) bonds"/>
    <property type="evidence" value="ECO:0007669"/>
    <property type="project" value="InterPro"/>
</dbReference>
<dbReference type="Pfam" id="PF00449">
    <property type="entry name" value="Urease_alpha"/>
    <property type="match status" value="1"/>
</dbReference>
<keyword evidence="2" id="KW-0378">Hydrolase</keyword>
<evidence type="ECO:0000259" key="3">
    <source>
        <dbReference type="Pfam" id="PF00449"/>
    </source>
</evidence>
<comment type="caution">
    <text evidence="4">The sequence shown here is derived from an EMBL/GenBank/DDBJ whole genome shotgun (WGS) entry which is preliminary data.</text>
</comment>
<dbReference type="InterPro" id="IPR011059">
    <property type="entry name" value="Metal-dep_hydrolase_composite"/>
</dbReference>
<keyword evidence="1" id="KW-0479">Metal-binding</keyword>
<dbReference type="Gene3D" id="2.30.40.10">
    <property type="entry name" value="Urease, subunit C, domain 1"/>
    <property type="match status" value="1"/>
</dbReference>
<protein>
    <recommendedName>
        <fullName evidence="3">Urease alpha-subunit N-terminal domain-containing protein</fullName>
    </recommendedName>
</protein>
<gene>
    <name evidence="4" type="ORF">S01H1_14816</name>
</gene>
<dbReference type="EMBL" id="BARS01007720">
    <property type="protein sequence ID" value="GAF68610.1"/>
    <property type="molecule type" value="Genomic_DNA"/>
</dbReference>
<sequence>MGFDIVIKNGLVVDGTGNPWFKADIAVKKGRIAKIGNCTTDQADRVINAFGHVVTPGFID</sequence>
<evidence type="ECO:0000256" key="2">
    <source>
        <dbReference type="ARBA" id="ARBA00022801"/>
    </source>
</evidence>
<evidence type="ECO:0000256" key="1">
    <source>
        <dbReference type="ARBA" id="ARBA00022723"/>
    </source>
</evidence>
<organism evidence="4">
    <name type="scientific">marine sediment metagenome</name>
    <dbReference type="NCBI Taxonomy" id="412755"/>
    <lineage>
        <taxon>unclassified sequences</taxon>
        <taxon>metagenomes</taxon>
        <taxon>ecological metagenomes</taxon>
    </lineage>
</organism>